<evidence type="ECO:0000256" key="1">
    <source>
        <dbReference type="ARBA" id="ARBA00022723"/>
    </source>
</evidence>
<keyword evidence="2" id="KW-0863">Zinc-finger</keyword>
<sequence>MNNLTLETDDTFASLLELAANNDVEGFKRSIERDLAGIDEIGLWYGRKKGSKHMVLEHRTPLMVASTYGSIDVVKLILSVSNSDINRTCGFDKTTALHCAASGGSINALDVVKVLLEAGADPNLVDANGHCPFDVIVVSPKFQDSKFSLEKLLATNAIFSLVDLRSSLNARDIAAEDLDMFSDFDLQQKQLLNELSRLSRNRSAHSKTLTTPSNLEDLFSSESSSPRPRSGFHRCLPRGMDPISPMSSRVSILSQHQQQQLRSLSSRDLGSNSSAIGGDPSWAKWGSSNGKPDWGVNADEFGKLERSSSFELGNNGEEPDLSWVQSLVKESPQETKEKSETGTLGGVGSSGEGSNLNSSQIEPIDQSIGSECLAGANAA</sequence>
<dbReference type="PRINTS" id="PR01415">
    <property type="entry name" value="ANKYRIN"/>
</dbReference>
<evidence type="ECO:0000256" key="3">
    <source>
        <dbReference type="ARBA" id="ARBA00022833"/>
    </source>
</evidence>
<evidence type="ECO:0000256" key="2">
    <source>
        <dbReference type="ARBA" id="ARBA00022771"/>
    </source>
</evidence>
<dbReference type="Proteomes" id="UP000585474">
    <property type="component" value="Unassembled WGS sequence"/>
</dbReference>
<accession>A0A7J0FHS0</accession>
<dbReference type="Pfam" id="PF12796">
    <property type="entry name" value="Ank_2"/>
    <property type="match status" value="1"/>
</dbReference>
<dbReference type="PANTHER" id="PTHR14493:SF50">
    <property type="entry name" value="RING FINGER PROTEIN UNKEMPT"/>
    <property type="match status" value="1"/>
</dbReference>
<organism evidence="6 7">
    <name type="scientific">Actinidia rufa</name>
    <dbReference type="NCBI Taxonomy" id="165716"/>
    <lineage>
        <taxon>Eukaryota</taxon>
        <taxon>Viridiplantae</taxon>
        <taxon>Streptophyta</taxon>
        <taxon>Embryophyta</taxon>
        <taxon>Tracheophyta</taxon>
        <taxon>Spermatophyta</taxon>
        <taxon>Magnoliopsida</taxon>
        <taxon>eudicotyledons</taxon>
        <taxon>Gunneridae</taxon>
        <taxon>Pentapetalae</taxon>
        <taxon>asterids</taxon>
        <taxon>Ericales</taxon>
        <taxon>Actinidiaceae</taxon>
        <taxon>Actinidia</taxon>
    </lineage>
</organism>
<comment type="caution">
    <text evidence="6">The sequence shown here is derived from an EMBL/GenBank/DDBJ whole genome shotgun (WGS) entry which is preliminary data.</text>
</comment>
<dbReference type="InterPro" id="IPR036770">
    <property type="entry name" value="Ankyrin_rpt-contain_sf"/>
</dbReference>
<dbReference type="SUPFAM" id="SSF48403">
    <property type="entry name" value="Ankyrin repeat"/>
    <property type="match status" value="1"/>
</dbReference>
<feature type="compositionally biased region" description="Low complexity" evidence="5">
    <location>
        <begin position="249"/>
        <end position="274"/>
    </location>
</feature>
<dbReference type="SMART" id="SM00248">
    <property type="entry name" value="ANK"/>
    <property type="match status" value="2"/>
</dbReference>
<keyword evidence="7" id="KW-1185">Reference proteome</keyword>
<dbReference type="GO" id="GO:0008270">
    <property type="term" value="F:zinc ion binding"/>
    <property type="evidence" value="ECO:0007669"/>
    <property type="project" value="UniProtKB-KW"/>
</dbReference>
<dbReference type="Gene3D" id="1.25.40.20">
    <property type="entry name" value="Ankyrin repeat-containing domain"/>
    <property type="match status" value="1"/>
</dbReference>
<dbReference type="PANTHER" id="PTHR14493">
    <property type="entry name" value="UNKEMPT FAMILY MEMBER"/>
    <property type="match status" value="1"/>
</dbReference>
<evidence type="ECO:0000313" key="7">
    <source>
        <dbReference type="Proteomes" id="UP000585474"/>
    </source>
</evidence>
<dbReference type="AlphaFoldDB" id="A0A7J0FHS0"/>
<dbReference type="EMBL" id="BJWL01000012">
    <property type="protein sequence ID" value="GFY98248.1"/>
    <property type="molecule type" value="Genomic_DNA"/>
</dbReference>
<dbReference type="InterPro" id="IPR045234">
    <property type="entry name" value="Unkempt-like"/>
</dbReference>
<keyword evidence="3" id="KW-0862">Zinc</keyword>
<evidence type="ECO:0000256" key="5">
    <source>
        <dbReference type="SAM" id="MobiDB-lite"/>
    </source>
</evidence>
<keyword evidence="4" id="KW-0040">ANK repeat</keyword>
<protein>
    <submittedName>
        <fullName evidence="6">CCCH-type zinc finger protein with ARM repeat domain-containing protein</fullName>
    </submittedName>
</protein>
<dbReference type="OrthoDB" id="1740047at2759"/>
<feature type="compositionally biased region" description="Low complexity" evidence="5">
    <location>
        <begin position="220"/>
        <end position="229"/>
    </location>
</feature>
<feature type="compositionally biased region" description="Basic and acidic residues" evidence="5">
    <location>
        <begin position="331"/>
        <end position="340"/>
    </location>
</feature>
<reference evidence="6 7" key="1">
    <citation type="submission" date="2019-07" db="EMBL/GenBank/DDBJ databases">
        <title>De Novo Assembly of kiwifruit Actinidia rufa.</title>
        <authorList>
            <person name="Sugita-Konishi S."/>
            <person name="Sato K."/>
            <person name="Mori E."/>
            <person name="Abe Y."/>
            <person name="Kisaki G."/>
            <person name="Hamano K."/>
            <person name="Suezawa K."/>
            <person name="Otani M."/>
            <person name="Fukuda T."/>
            <person name="Manabe T."/>
            <person name="Gomi K."/>
            <person name="Tabuchi M."/>
            <person name="Akimitsu K."/>
            <person name="Kataoka I."/>
        </authorList>
    </citation>
    <scope>NUCLEOTIDE SEQUENCE [LARGE SCALE GENOMIC DNA]</scope>
    <source>
        <strain evidence="7">cv. Fuchu</strain>
    </source>
</reference>
<feature type="repeat" description="ANK" evidence="4">
    <location>
        <begin position="92"/>
        <end position="127"/>
    </location>
</feature>
<keyword evidence="1" id="KW-0479">Metal-binding</keyword>
<feature type="region of interest" description="Disordered" evidence="5">
    <location>
        <begin position="202"/>
        <end position="379"/>
    </location>
</feature>
<dbReference type="PROSITE" id="PS50297">
    <property type="entry name" value="ANK_REP_REGION"/>
    <property type="match status" value="1"/>
</dbReference>
<dbReference type="InterPro" id="IPR002110">
    <property type="entry name" value="Ankyrin_rpt"/>
</dbReference>
<proteinExistence type="predicted"/>
<dbReference type="PROSITE" id="PS50088">
    <property type="entry name" value="ANK_REPEAT"/>
    <property type="match status" value="1"/>
</dbReference>
<name>A0A7J0FHS0_9ERIC</name>
<evidence type="ECO:0000313" key="6">
    <source>
        <dbReference type="EMBL" id="GFY98248.1"/>
    </source>
</evidence>
<gene>
    <name evidence="6" type="ORF">Acr_12g0007890</name>
</gene>
<evidence type="ECO:0000256" key="4">
    <source>
        <dbReference type="PROSITE-ProRule" id="PRU00023"/>
    </source>
</evidence>